<accession>A0A644X6S3</accession>
<name>A0A644X6S3_9ZZZZ</name>
<comment type="caution">
    <text evidence="1">The sequence shown here is derived from an EMBL/GenBank/DDBJ whole genome shotgun (WGS) entry which is preliminary data.</text>
</comment>
<gene>
    <name evidence="1" type="ORF">SDC9_58196</name>
</gene>
<reference evidence="1" key="1">
    <citation type="submission" date="2019-08" db="EMBL/GenBank/DDBJ databases">
        <authorList>
            <person name="Kucharzyk K."/>
            <person name="Murdoch R.W."/>
            <person name="Higgins S."/>
            <person name="Loffler F."/>
        </authorList>
    </citation>
    <scope>NUCLEOTIDE SEQUENCE</scope>
</reference>
<dbReference type="AlphaFoldDB" id="A0A644X6S3"/>
<sequence length="57" mass="6487">MLDDDDRLISRLGQFIDQGDGGPPRLRIEIGQRLIEEQDLHIIDEHPGKRDSLLLPA</sequence>
<dbReference type="EMBL" id="VSSQ01001888">
    <property type="protein sequence ID" value="MPM11845.1"/>
    <property type="molecule type" value="Genomic_DNA"/>
</dbReference>
<organism evidence="1">
    <name type="scientific">bioreactor metagenome</name>
    <dbReference type="NCBI Taxonomy" id="1076179"/>
    <lineage>
        <taxon>unclassified sequences</taxon>
        <taxon>metagenomes</taxon>
        <taxon>ecological metagenomes</taxon>
    </lineage>
</organism>
<proteinExistence type="predicted"/>
<protein>
    <submittedName>
        <fullName evidence="1">Uncharacterized protein</fullName>
    </submittedName>
</protein>
<evidence type="ECO:0000313" key="1">
    <source>
        <dbReference type="EMBL" id="MPM11845.1"/>
    </source>
</evidence>
<dbReference type="AntiFam" id="ANF00095">
    <property type="entry name" value="Shadow ORF (opposite ABC transporters)"/>
</dbReference>